<dbReference type="Gene3D" id="3.40.50.720">
    <property type="entry name" value="NAD(P)-binding Rossmann-like Domain"/>
    <property type="match status" value="1"/>
</dbReference>
<dbReference type="PANTHER" id="PTHR15020:SF50">
    <property type="entry name" value="UPF0659 PROTEIN YMR090W"/>
    <property type="match status" value="1"/>
</dbReference>
<feature type="domain" description="NAD(P)-binding" evidence="1">
    <location>
        <begin position="7"/>
        <end position="199"/>
    </location>
</feature>
<gene>
    <name evidence="2" type="ORF">FIM1_4133</name>
</gene>
<dbReference type="InterPro" id="IPR036291">
    <property type="entry name" value="NAD(P)-bd_dom_sf"/>
</dbReference>
<dbReference type="SUPFAM" id="SSF51735">
    <property type="entry name" value="NAD(P)-binding Rossmann-fold domains"/>
    <property type="match status" value="1"/>
</dbReference>
<accession>A0ABX6F0N2</accession>
<evidence type="ECO:0000313" key="3">
    <source>
        <dbReference type="Proteomes" id="UP000422736"/>
    </source>
</evidence>
<protein>
    <submittedName>
        <fullName evidence="2">UPF0659 protein YMR090W</fullName>
    </submittedName>
</protein>
<keyword evidence="3" id="KW-1185">Reference proteome</keyword>
<dbReference type="Proteomes" id="UP000422736">
    <property type="component" value="Chromosome 6"/>
</dbReference>
<dbReference type="InterPro" id="IPR016040">
    <property type="entry name" value="NAD(P)-bd_dom"/>
</dbReference>
<reference evidence="2 3" key="2">
    <citation type="submission" date="2019-11" db="EMBL/GenBank/DDBJ databases">
        <authorList>
            <person name="Lu H."/>
        </authorList>
    </citation>
    <scope>NUCLEOTIDE SEQUENCE [LARGE SCALE GENOMIC DNA]</scope>
    <source>
        <strain evidence="2 3">FIM1</strain>
    </source>
</reference>
<dbReference type="CDD" id="cd05243">
    <property type="entry name" value="SDR_a5"/>
    <property type="match status" value="1"/>
</dbReference>
<proteinExistence type="predicted"/>
<evidence type="ECO:0000259" key="1">
    <source>
        <dbReference type="Pfam" id="PF13460"/>
    </source>
</evidence>
<evidence type="ECO:0000313" key="2">
    <source>
        <dbReference type="EMBL" id="QGN17401.1"/>
    </source>
</evidence>
<dbReference type="PANTHER" id="PTHR15020">
    <property type="entry name" value="FLAVIN REDUCTASE-RELATED"/>
    <property type="match status" value="1"/>
</dbReference>
<dbReference type="Pfam" id="PF13460">
    <property type="entry name" value="NAD_binding_10"/>
    <property type="match status" value="1"/>
</dbReference>
<sequence length="225" mass="24739">MRVAVIGANGKVGRLVCDKLKKIKYGPIAFVRTEEQLNYFKNDVGIEATLTSIEDVTVEKLSEKFKELKVDASVFCAGAGGKGIERIFTVDLDGCCKVADACTQSGVSRLVVVSAINAENRSFWYGTALRNYYIAKKAADHYVRGTDLDYTILQPGMLVLGKATGKLCTLDLLETKKDEHYAIDRDDVAEVIVKILEHPKGTIRKTIPLANGGLPIDDFLKTLYD</sequence>
<organism evidence="2 3">
    <name type="scientific">Kluyveromyces marxianus</name>
    <name type="common">Yeast</name>
    <name type="synonym">Candida kefyr</name>
    <dbReference type="NCBI Taxonomy" id="4911"/>
    <lineage>
        <taxon>Eukaryota</taxon>
        <taxon>Fungi</taxon>
        <taxon>Dikarya</taxon>
        <taxon>Ascomycota</taxon>
        <taxon>Saccharomycotina</taxon>
        <taxon>Saccharomycetes</taxon>
        <taxon>Saccharomycetales</taxon>
        <taxon>Saccharomycetaceae</taxon>
        <taxon>Kluyveromyces</taxon>
    </lineage>
</organism>
<dbReference type="EMBL" id="CP015059">
    <property type="protein sequence ID" value="QGN17401.1"/>
    <property type="molecule type" value="Genomic_DNA"/>
</dbReference>
<reference evidence="2 3" key="1">
    <citation type="submission" date="2016-03" db="EMBL/GenBank/DDBJ databases">
        <title>How can Kluyveromyces marxianus grow so fast - potential evolutionary course in Saccharomyces Complex revealed by comparative genomics.</title>
        <authorList>
            <person name="Mo W."/>
            <person name="Lu W."/>
            <person name="Yang X."/>
            <person name="Qi J."/>
            <person name="Lv H."/>
        </authorList>
    </citation>
    <scope>NUCLEOTIDE SEQUENCE [LARGE SCALE GENOMIC DNA]</scope>
    <source>
        <strain evidence="2 3">FIM1</strain>
    </source>
</reference>
<name>A0ABX6F0N2_KLUMA</name>